<dbReference type="SUPFAM" id="SSF52540">
    <property type="entry name" value="P-loop containing nucleoside triphosphate hydrolases"/>
    <property type="match status" value="1"/>
</dbReference>
<dbReference type="KEGG" id="fuv:JR347_16565"/>
<name>A0A974WEY7_9BACT</name>
<dbReference type="PANTHER" id="PTHR12788">
    <property type="entry name" value="PROTEIN-TYROSINE SULFOTRANSFERASE 2"/>
    <property type="match status" value="1"/>
</dbReference>
<accession>A0A974WEY7</accession>
<keyword evidence="3" id="KW-1185">Reference proteome</keyword>
<keyword evidence="1" id="KW-0808">Transferase</keyword>
<sequence>MNKGINVNPLIILYNRLRILNPFRKSIPLKTAKDTYQPFLIIGSGRSGTTLLRSMLNQSNEVEIPPESFVLPRILKRYKVYNKLPWNDFLKIILGEFSTHPQFQYWNLNLTNTFAELAGVPKSEQSLFKIIDTLYTSYTTFKNKPGAKWGDKTPLNTYHLTLIDKIVNKPKYINIIRDGRDVVASYLKADLAENIDDACNRWRDAIIAVQQFEKRNSNRVLSIRYEALVTNPENELRKVCDFLEVEFENNMLQNNRNSEALGDSVYSHHENLKKPIDTSSIGKWKSNLSTDQMTKVDTLISTELKKLGYTD</sequence>
<dbReference type="InterPro" id="IPR026634">
    <property type="entry name" value="TPST-like"/>
</dbReference>
<dbReference type="PANTHER" id="PTHR12788:SF10">
    <property type="entry name" value="PROTEIN-TYROSINE SULFOTRANSFERASE"/>
    <property type="match status" value="1"/>
</dbReference>
<evidence type="ECO:0000313" key="2">
    <source>
        <dbReference type="EMBL" id="QSE97183.1"/>
    </source>
</evidence>
<reference evidence="2" key="1">
    <citation type="submission" date="2021-02" db="EMBL/GenBank/DDBJ databases">
        <title>Fulvivirga sp. S481 isolated from sea water.</title>
        <authorList>
            <person name="Bae S.S."/>
            <person name="Baek K."/>
        </authorList>
    </citation>
    <scope>NUCLEOTIDE SEQUENCE</scope>
    <source>
        <strain evidence="2">S481</strain>
    </source>
</reference>
<dbReference type="Pfam" id="PF13469">
    <property type="entry name" value="Sulfotransfer_3"/>
    <property type="match status" value="1"/>
</dbReference>
<dbReference type="RefSeq" id="WP_205721696.1">
    <property type="nucleotide sequence ID" value="NZ_CP070608.1"/>
</dbReference>
<dbReference type="Proteomes" id="UP000662783">
    <property type="component" value="Chromosome"/>
</dbReference>
<organism evidence="2 3">
    <name type="scientific">Fulvivirga lutea</name>
    <dbReference type="NCBI Taxonomy" id="2810512"/>
    <lineage>
        <taxon>Bacteria</taxon>
        <taxon>Pseudomonadati</taxon>
        <taxon>Bacteroidota</taxon>
        <taxon>Cytophagia</taxon>
        <taxon>Cytophagales</taxon>
        <taxon>Fulvivirgaceae</taxon>
        <taxon>Fulvivirga</taxon>
    </lineage>
</organism>
<dbReference type="EMBL" id="CP070608">
    <property type="protein sequence ID" value="QSE97183.1"/>
    <property type="molecule type" value="Genomic_DNA"/>
</dbReference>
<dbReference type="AlphaFoldDB" id="A0A974WEY7"/>
<evidence type="ECO:0000256" key="1">
    <source>
        <dbReference type="ARBA" id="ARBA00022679"/>
    </source>
</evidence>
<dbReference type="InterPro" id="IPR027417">
    <property type="entry name" value="P-loop_NTPase"/>
</dbReference>
<protein>
    <submittedName>
        <fullName evidence="2">Sulfotransferase</fullName>
    </submittedName>
</protein>
<dbReference type="Gene3D" id="3.40.50.300">
    <property type="entry name" value="P-loop containing nucleotide triphosphate hydrolases"/>
    <property type="match status" value="1"/>
</dbReference>
<evidence type="ECO:0000313" key="3">
    <source>
        <dbReference type="Proteomes" id="UP000662783"/>
    </source>
</evidence>
<proteinExistence type="predicted"/>
<dbReference type="GO" id="GO:0008476">
    <property type="term" value="F:protein-tyrosine sulfotransferase activity"/>
    <property type="evidence" value="ECO:0007669"/>
    <property type="project" value="InterPro"/>
</dbReference>
<gene>
    <name evidence="2" type="ORF">JR347_16565</name>
</gene>